<evidence type="ECO:0000313" key="7">
    <source>
        <dbReference type="EMBL" id="GGY26950.1"/>
    </source>
</evidence>
<dbReference type="NCBIfam" id="TIGR02431">
    <property type="entry name" value="pcaR_pcaU"/>
    <property type="match status" value="1"/>
</dbReference>
<dbReference type="InterPro" id="IPR029016">
    <property type="entry name" value="GAF-like_dom_sf"/>
</dbReference>
<dbReference type="RefSeq" id="WP_190026842.1">
    <property type="nucleotide sequence ID" value="NZ_BMUU01000003.1"/>
</dbReference>
<evidence type="ECO:0000256" key="1">
    <source>
        <dbReference type="ARBA" id="ARBA00023015"/>
    </source>
</evidence>
<sequence>MSTAPAEAVGPLMRGVAVLRALSDADGRAGLGDLVRATGLARSTVDRIAATLARMGYVRLDGPVVTLAPRLMELANAYLGALGLPALLGPLAVQLAEELDESVSLAVPDGDGIRFVHQSTRRRAMSLTFRIGDLLPAERTAPGPLFAAHWTPGQWTAWRERRAADPEGLGFPGVPAGTGDHFEERVERARAASSAVDDQLIEPGLIAVAVPLRDPAGLPLCALSVVSHTSRHSAESLREAVLPRLRAAATAMEAELARPAEAPRAAHAAGRGSGAARAEAAPTTPAAAPAPSGLAAWTSASKQELGAEFVESLARGLTVLTAFGPGRAELTLSAVAGATGLPRATARRALITLDHLGLVATGGRAFRPTPRVLALGCPPLSRTTLSDIAAPHLAALVRTVHDSASLAVLDGDAIQYTARVATTRIMSVNITPGTRLPAYAAAMGRVLLADLPAAERAERLGRTALAALTPRTVTAPAVLAGLLDEVAEQGYAVVDEELEEGLRSLAVPVRDAAGRAVAAVNVAMHTTRRTLAECRADLLPELRATAAAIEADLHVVNRFCRASAT</sequence>
<evidence type="ECO:0000313" key="8">
    <source>
        <dbReference type="Proteomes" id="UP000600946"/>
    </source>
</evidence>
<evidence type="ECO:0000256" key="2">
    <source>
        <dbReference type="ARBA" id="ARBA00023125"/>
    </source>
</evidence>
<keyword evidence="1" id="KW-0805">Transcription regulation</keyword>
<dbReference type="PANTHER" id="PTHR30136:SF34">
    <property type="entry name" value="TRANSCRIPTIONAL REGULATOR"/>
    <property type="match status" value="1"/>
</dbReference>
<feature type="domain" description="IclR-ED" evidence="6">
    <location>
        <begin position="371"/>
        <end position="555"/>
    </location>
</feature>
<dbReference type="SUPFAM" id="SSF46785">
    <property type="entry name" value="Winged helix' DNA-binding domain"/>
    <property type="match status" value="2"/>
</dbReference>
<reference evidence="8" key="1">
    <citation type="journal article" date="2019" name="Int. J. Syst. Evol. Microbiol.">
        <title>The Global Catalogue of Microorganisms (GCM) 10K type strain sequencing project: providing services to taxonomists for standard genome sequencing and annotation.</title>
        <authorList>
            <consortium name="The Broad Institute Genomics Platform"/>
            <consortium name="The Broad Institute Genome Sequencing Center for Infectious Disease"/>
            <person name="Wu L."/>
            <person name="Ma J."/>
        </authorList>
    </citation>
    <scope>NUCLEOTIDE SEQUENCE [LARGE SCALE GENOMIC DNA]</scope>
    <source>
        <strain evidence="8">JCM 4594</strain>
    </source>
</reference>
<dbReference type="Pfam" id="PF09339">
    <property type="entry name" value="HTH_IclR"/>
    <property type="match status" value="2"/>
</dbReference>
<accession>A0ABQ2ZW98</accession>
<dbReference type="Gene3D" id="3.30.450.40">
    <property type="match status" value="2"/>
</dbReference>
<gene>
    <name evidence="7" type="ORF">GCM10010326_20610</name>
</gene>
<keyword evidence="2" id="KW-0238">DNA-binding</keyword>
<feature type="region of interest" description="Disordered" evidence="4">
    <location>
        <begin position="256"/>
        <end position="292"/>
    </location>
</feature>
<comment type="caution">
    <text evidence="7">The sequence shown here is derived from an EMBL/GenBank/DDBJ whole genome shotgun (WGS) entry which is preliminary data.</text>
</comment>
<dbReference type="EMBL" id="BMUU01000003">
    <property type="protein sequence ID" value="GGY26950.1"/>
    <property type="molecule type" value="Genomic_DNA"/>
</dbReference>
<dbReference type="PANTHER" id="PTHR30136">
    <property type="entry name" value="HELIX-TURN-HELIX TRANSCRIPTIONAL REGULATOR, ICLR FAMILY"/>
    <property type="match status" value="1"/>
</dbReference>
<dbReference type="InterPro" id="IPR005471">
    <property type="entry name" value="Tscrpt_reg_IclR_N"/>
</dbReference>
<evidence type="ECO:0000256" key="3">
    <source>
        <dbReference type="ARBA" id="ARBA00023163"/>
    </source>
</evidence>
<proteinExistence type="predicted"/>
<dbReference type="Gene3D" id="1.10.10.10">
    <property type="entry name" value="Winged helix-like DNA-binding domain superfamily/Winged helix DNA-binding domain"/>
    <property type="match status" value="2"/>
</dbReference>
<evidence type="ECO:0000259" key="5">
    <source>
        <dbReference type="PROSITE" id="PS51077"/>
    </source>
</evidence>
<dbReference type="InterPro" id="IPR012794">
    <property type="entry name" value="PcaR_PcaU"/>
</dbReference>
<dbReference type="InterPro" id="IPR050707">
    <property type="entry name" value="HTH_MetabolicPath_Reg"/>
</dbReference>
<dbReference type="GeneID" id="96290051"/>
<dbReference type="SMART" id="SM00346">
    <property type="entry name" value="HTH_ICLR"/>
    <property type="match status" value="2"/>
</dbReference>
<feature type="domain" description="IclR-ED" evidence="6">
    <location>
        <begin position="70"/>
        <end position="258"/>
    </location>
</feature>
<dbReference type="InterPro" id="IPR036388">
    <property type="entry name" value="WH-like_DNA-bd_sf"/>
</dbReference>
<dbReference type="PROSITE" id="PS51078">
    <property type="entry name" value="ICLR_ED"/>
    <property type="match status" value="2"/>
</dbReference>
<keyword evidence="8" id="KW-1185">Reference proteome</keyword>
<dbReference type="Proteomes" id="UP000600946">
    <property type="component" value="Unassembled WGS sequence"/>
</dbReference>
<feature type="domain" description="HTH iclR-type" evidence="5">
    <location>
        <begin position="310"/>
        <end position="377"/>
    </location>
</feature>
<dbReference type="InterPro" id="IPR014757">
    <property type="entry name" value="Tscrpt_reg_IclR_C"/>
</dbReference>
<name>A0ABQ2ZW98_9ACTN</name>
<dbReference type="Pfam" id="PF01614">
    <property type="entry name" value="IclR_C"/>
    <property type="match status" value="2"/>
</dbReference>
<feature type="domain" description="HTH iclR-type" evidence="5">
    <location>
        <begin position="9"/>
        <end position="69"/>
    </location>
</feature>
<dbReference type="InterPro" id="IPR036390">
    <property type="entry name" value="WH_DNA-bd_sf"/>
</dbReference>
<evidence type="ECO:0000256" key="4">
    <source>
        <dbReference type="SAM" id="MobiDB-lite"/>
    </source>
</evidence>
<keyword evidence="3" id="KW-0804">Transcription</keyword>
<dbReference type="PROSITE" id="PS51077">
    <property type="entry name" value="HTH_ICLR"/>
    <property type="match status" value="2"/>
</dbReference>
<organism evidence="7 8">
    <name type="scientific">Streptomyces xanthochromogenes</name>
    <dbReference type="NCBI Taxonomy" id="67384"/>
    <lineage>
        <taxon>Bacteria</taxon>
        <taxon>Bacillati</taxon>
        <taxon>Actinomycetota</taxon>
        <taxon>Actinomycetes</taxon>
        <taxon>Kitasatosporales</taxon>
        <taxon>Streptomycetaceae</taxon>
        <taxon>Streptomyces</taxon>
    </lineage>
</organism>
<evidence type="ECO:0000259" key="6">
    <source>
        <dbReference type="PROSITE" id="PS51078"/>
    </source>
</evidence>
<protein>
    <submittedName>
        <fullName evidence="7">Transcriptional regulator</fullName>
    </submittedName>
</protein>
<dbReference type="SUPFAM" id="SSF55781">
    <property type="entry name" value="GAF domain-like"/>
    <property type="match status" value="2"/>
</dbReference>